<evidence type="ECO:0000313" key="5">
    <source>
        <dbReference type="RefSeq" id="XP_031419290.2"/>
    </source>
</evidence>
<dbReference type="GeneID" id="105912960"/>
<organism evidence="4 5">
    <name type="scientific">Clupea harengus</name>
    <name type="common">Atlantic herring</name>
    <dbReference type="NCBI Taxonomy" id="7950"/>
    <lineage>
        <taxon>Eukaryota</taxon>
        <taxon>Metazoa</taxon>
        <taxon>Chordata</taxon>
        <taxon>Craniata</taxon>
        <taxon>Vertebrata</taxon>
        <taxon>Euteleostomi</taxon>
        <taxon>Actinopterygii</taxon>
        <taxon>Neopterygii</taxon>
        <taxon>Teleostei</taxon>
        <taxon>Clupei</taxon>
        <taxon>Clupeiformes</taxon>
        <taxon>Clupeoidei</taxon>
        <taxon>Clupeidae</taxon>
        <taxon>Clupea</taxon>
    </lineage>
</organism>
<gene>
    <name evidence="5" type="primary">LOC105912960</name>
</gene>
<feature type="domain" description="SNTX thioredoxin-like" evidence="2">
    <location>
        <begin position="351"/>
        <end position="459"/>
    </location>
</feature>
<dbReference type="PANTHER" id="PTHR31594">
    <property type="entry name" value="AIG1-TYPE G DOMAIN-CONTAINING PROTEIN"/>
    <property type="match status" value="1"/>
</dbReference>
<dbReference type="OrthoDB" id="8954335at2759"/>
<dbReference type="KEGG" id="char:105912960"/>
<keyword evidence="4" id="KW-1185">Reference proteome</keyword>
<evidence type="ECO:0000259" key="2">
    <source>
        <dbReference type="Pfam" id="PF18078"/>
    </source>
</evidence>
<feature type="compositionally biased region" description="Basic and acidic residues" evidence="1">
    <location>
        <begin position="673"/>
        <end position="683"/>
    </location>
</feature>
<feature type="region of interest" description="Disordered" evidence="1">
    <location>
        <begin position="575"/>
        <end position="654"/>
    </location>
</feature>
<dbReference type="InterPro" id="IPR048997">
    <property type="entry name" value="Stonustoxin-like_helical"/>
</dbReference>
<dbReference type="Proteomes" id="UP000515152">
    <property type="component" value="Chromosome 26"/>
</dbReference>
<evidence type="ECO:0000259" key="3">
    <source>
        <dbReference type="Pfam" id="PF21109"/>
    </source>
</evidence>
<feature type="domain" description="Stonustoxin-like helical" evidence="3">
    <location>
        <begin position="237"/>
        <end position="332"/>
    </location>
</feature>
<dbReference type="RefSeq" id="XP_031419290.2">
    <property type="nucleotide sequence ID" value="XM_031563430.2"/>
</dbReference>
<feature type="region of interest" description="Disordered" evidence="1">
    <location>
        <begin position="673"/>
        <end position="708"/>
    </location>
</feature>
<dbReference type="Pfam" id="PF18078">
    <property type="entry name" value="Thioredoxin_11"/>
    <property type="match status" value="1"/>
</dbReference>
<dbReference type="InterPro" id="IPR040581">
    <property type="entry name" value="Thioredoxin_11"/>
</dbReference>
<dbReference type="Pfam" id="PF21109">
    <property type="entry name" value="Stonustoxin_helical"/>
    <property type="match status" value="1"/>
</dbReference>
<evidence type="ECO:0000256" key="1">
    <source>
        <dbReference type="SAM" id="MobiDB-lite"/>
    </source>
</evidence>
<name>A0A6P8F5S2_CLUHA</name>
<dbReference type="InterPro" id="IPR052090">
    <property type="entry name" value="Cytolytic_pore-forming_toxin"/>
</dbReference>
<dbReference type="PANTHER" id="PTHR31594:SF11">
    <property type="entry name" value="NEOVERRUCOTOXIN SUBUNIT ALPHA-LIKE ISOFORM X1-RELATED"/>
    <property type="match status" value="1"/>
</dbReference>
<evidence type="ECO:0000313" key="4">
    <source>
        <dbReference type="Proteomes" id="UP000515152"/>
    </source>
</evidence>
<dbReference type="AlphaFoldDB" id="A0A6P8F5S2"/>
<sequence>MEDMKSKTHVRPRPSTRFQVAMSESLSDKTSLLDVSASVKASFLCGLVEVGGSAKYLNKKTSSSRQCSVTLGYHVTTEFKQLMISELETPNPELFDMTDATHVVSGVLYGADALMEFQEMASDDSKKQEIQGNLTVMIKKIPTVEISGDGSLKMDDEDKKKVQNFRCKFHGDFYLKELPSTYEEAVKVYKELPSLLGEKGENALPVKVWLYPLSKLTNIESKLKRMISETLVSQVEKVMDDFHLAEVRTNDLLKRSTEIKAKDIVHKLEKFQSSLRVFTAQFLRKMSGVIPAIRGGNMEETALRDLLKSQDASGFSGKEMEQWLDGKETEINVVTMNIKKLKCEIKLPGPELDSLLMDPDVKDVYVFNFTSLSYEEPYLKTISKAVENFNSGSAISTPEQDPTQEVPWYKRPDVKENLASSHSVFKSAPFKNKVISFIPDPEHPGASVRWYHQSALKEPHVTSIPVQLFACKITLDTVDFKHLLSEENRKVTRLRRVNYKSSLDFGPQVLSREPLTGRCYWEYTLYATKTLQLSYQSPPQASGEWECFWSLVKKNIKGGNIVDIKCLQMVRRVPPPVAPKPSKAKIPVRASPTGGHGDGGIHGDGGVHGDGSPAAAPCLQRDASPSSLSPAQTPSPQTPHPVKPPRASITGLSVDLPHPLEVELGGVEAVQQRLREEAERREPAGCSGGIGGNSSQPRRPRPRDRPRP</sequence>
<feature type="compositionally biased region" description="Polar residues" evidence="1">
    <location>
        <begin position="623"/>
        <end position="635"/>
    </location>
</feature>
<accession>A0A6P8F5S2</accession>
<protein>
    <submittedName>
        <fullName evidence="5">Cytolytic toxin-alpha-like</fullName>
    </submittedName>
</protein>
<reference evidence="5" key="1">
    <citation type="submission" date="2025-08" db="UniProtKB">
        <authorList>
            <consortium name="RefSeq"/>
        </authorList>
    </citation>
    <scope>IDENTIFICATION</scope>
</reference>
<proteinExistence type="predicted"/>